<keyword evidence="2" id="KW-0964">Secreted</keyword>
<gene>
    <name evidence="6" type="ORF">HUK65_13810</name>
</gene>
<dbReference type="InterPro" id="IPR011050">
    <property type="entry name" value="Pectin_lyase_fold/virulence"/>
</dbReference>
<evidence type="ECO:0000313" key="6">
    <source>
        <dbReference type="EMBL" id="NYS26064.1"/>
    </source>
</evidence>
<dbReference type="SUPFAM" id="SSF51126">
    <property type="entry name" value="Pectin lyase-like"/>
    <property type="match status" value="1"/>
</dbReference>
<name>A0A7Z0I184_9RHOB</name>
<reference evidence="6 7" key="1">
    <citation type="journal article" date="2000" name="Arch. Microbiol.">
        <title>Rhodobaca bogoriensis gen. nov. and sp. nov., an alkaliphilic purple nonsulfur bacterium from African Rift Valley soda lakes.</title>
        <authorList>
            <person name="Milford A.D."/>
            <person name="Achenbach L.A."/>
            <person name="Jung D.O."/>
            <person name="Madigan M.T."/>
        </authorList>
    </citation>
    <scope>NUCLEOTIDE SEQUENCE [LARGE SCALE GENOMIC DNA]</scope>
    <source>
        <strain evidence="6 7">2376</strain>
    </source>
</reference>
<evidence type="ECO:0000259" key="5">
    <source>
        <dbReference type="SMART" id="SM00912"/>
    </source>
</evidence>
<keyword evidence="3 4" id="KW-0732">Signal</keyword>
<dbReference type="Pfam" id="PF05860">
    <property type="entry name" value="TPS"/>
    <property type="match status" value="1"/>
</dbReference>
<dbReference type="NCBIfam" id="TIGR01901">
    <property type="entry name" value="adhes_NPXG"/>
    <property type="match status" value="1"/>
</dbReference>
<dbReference type="EMBL" id="JACBXS010000032">
    <property type="protein sequence ID" value="NYS26064.1"/>
    <property type="molecule type" value="Genomic_DNA"/>
</dbReference>
<dbReference type="SMART" id="SM00912">
    <property type="entry name" value="Haemagg_act"/>
    <property type="match status" value="1"/>
</dbReference>
<dbReference type="Proteomes" id="UP000529417">
    <property type="component" value="Unassembled WGS sequence"/>
</dbReference>
<feature type="signal peptide" evidence="4">
    <location>
        <begin position="1"/>
        <end position="23"/>
    </location>
</feature>
<comment type="subcellular location">
    <subcellularLocation>
        <location evidence="1">Secreted</location>
    </subcellularLocation>
</comment>
<feature type="chain" id="PRO_5031047842" evidence="4">
    <location>
        <begin position="24"/>
        <end position="1182"/>
    </location>
</feature>
<sequence>MRAPLIRSLLLATTALSPLVALADPATLPTDGAVGHGAVDISLPGAGHMAVRQGSQAAIVNWGSFSLGAQARVDIQQPGADAMLLNRVTGSTTSRIDGQINANGQVFLVNPNGIMIGPGGQVRAAGFVASTLDIDDDDFVQGRLRFEGTGAPGTVRNHGTVDIVPGGYAALLGGRVSNAGTIRVPMGRVGMGAGERATLDFSGDGFLQVALPSDIDGDEALVSNSGRIEANGGRVEMLAATARDAARNAVNLSGVVEARSVSGRNGAIMLGGGAGGQVQVTGRATTRAAPRAQATVVDRSPIPPKRPTGGSVTVTGAEITLAGAEIDASGPGGGGDIRIGGDFHGGGELPTAQRLGVDGTTRIFANATELGDGGTVVLWSDDITVFRGEIAARGGDLGGDGGFVEVSGKARLSFAGLVDRRAPMGRAGTLLLDPYDVFITGIEPTDGGEFDGGAFAPDDSPANIFVDDLVANLEMGDVEVQTGTAFDGAPGDGTITVLSEIAWTSGAELHFSAVGNVDLQQAIIAPAGGFTVDAGGEITTGVEGAVNVARFTLLAGDWTQVGPDLPDFDAGDFQTASDDATFLRTLDGDGTIGSPWVLGDIYGLQGVGTRLAESYALGSDIDASGTQDWNGLEGFVPIGGRFTEDSFEPFPGSLDGRGFAISDLRIARSGVDAPAGLFAENIGTIENLRLVSPVVIGGTGANEPTGILAGINSANGTIRGITVEDGLVDGDGIAIGGLVGVNTGLIEQATVDADVIGGGVSNARGAVDLGGLAGTNTGTIRQARAEGTIANTGNIAPGISERFEVGGLVGANFGLIEQSRANVDITIGAQPDGTFESTGRAETGGLVGRNHTPGILTDVAATGNVRSISDTDAAVGGLVGTNDGTIERAYATGQVRGAATSAGFTDIGGLVGTNLGTIEQGLATGSVAADAEFVPGDPTAFIGGLVGLDEDGVTNAFWDRETTGQETSSGSPDTDGLTTAELQDLTGFQAIATAAGWDFAANWAPSEPGFYAQLYAIDPVAQVIPDDPFEIIYGVLGTDAVEREVATIGGPGVYVFGPEFGNTDDFETRASFAPPSDLTVGLRDLAVTGLRSVTEDSDTALEYRPVSSFGTFDILPAPLTITAEDQTRVYGDLAELGTTAFTVAGLITDPLYADTVAEVTLDSDGAAPEAQVGAYDIVASDA</sequence>
<dbReference type="Pfam" id="PF07581">
    <property type="entry name" value="Glug"/>
    <property type="match status" value="1"/>
</dbReference>
<dbReference type="InterPro" id="IPR012334">
    <property type="entry name" value="Pectin_lyas_fold"/>
</dbReference>
<evidence type="ECO:0000256" key="2">
    <source>
        <dbReference type="ARBA" id="ARBA00022525"/>
    </source>
</evidence>
<dbReference type="InterPro" id="IPR008638">
    <property type="entry name" value="FhaB/CdiA-like_TPS"/>
</dbReference>
<evidence type="ECO:0000313" key="7">
    <source>
        <dbReference type="Proteomes" id="UP000529417"/>
    </source>
</evidence>
<evidence type="ECO:0000256" key="1">
    <source>
        <dbReference type="ARBA" id="ARBA00004613"/>
    </source>
</evidence>
<feature type="non-terminal residue" evidence="6">
    <location>
        <position position="1182"/>
    </location>
</feature>
<protein>
    <submittedName>
        <fullName evidence="6">Filamentous hemagglutinin N-terminal domain-containing protein</fullName>
    </submittedName>
</protein>
<dbReference type="Gene3D" id="2.160.20.10">
    <property type="entry name" value="Single-stranded right-handed beta-helix, Pectin lyase-like"/>
    <property type="match status" value="1"/>
</dbReference>
<dbReference type="PANTHER" id="PTHR12338:SF8">
    <property type="entry name" value="HEME_HEMOPEXIN-BINDING PROTEIN"/>
    <property type="match status" value="1"/>
</dbReference>
<comment type="caution">
    <text evidence="6">The sequence shown here is derived from an EMBL/GenBank/DDBJ whole genome shotgun (WGS) entry which is preliminary data.</text>
</comment>
<dbReference type="Gene3D" id="2.160.20.110">
    <property type="match status" value="1"/>
</dbReference>
<dbReference type="AlphaFoldDB" id="A0A7Z0I184"/>
<dbReference type="RefSeq" id="WP_179906861.1">
    <property type="nucleotide sequence ID" value="NZ_JACBXS010000032.1"/>
</dbReference>
<keyword evidence="7" id="KW-1185">Reference proteome</keyword>
<dbReference type="InterPro" id="IPR050909">
    <property type="entry name" value="Bact_Autotransporter_VF"/>
</dbReference>
<accession>A0A7Z0I184</accession>
<evidence type="ECO:0000256" key="4">
    <source>
        <dbReference type="SAM" id="SignalP"/>
    </source>
</evidence>
<dbReference type="InterPro" id="IPR011493">
    <property type="entry name" value="GLUG"/>
</dbReference>
<evidence type="ECO:0000256" key="3">
    <source>
        <dbReference type="ARBA" id="ARBA00022729"/>
    </source>
</evidence>
<dbReference type="PANTHER" id="PTHR12338">
    <property type="entry name" value="AUTOTRANSPORTER"/>
    <property type="match status" value="1"/>
</dbReference>
<organism evidence="6 7">
    <name type="scientific">Rhabdonatronobacter sediminivivens</name>
    <dbReference type="NCBI Taxonomy" id="2743469"/>
    <lineage>
        <taxon>Bacteria</taxon>
        <taxon>Pseudomonadati</taxon>
        <taxon>Pseudomonadota</taxon>
        <taxon>Alphaproteobacteria</taxon>
        <taxon>Rhodobacterales</taxon>
        <taxon>Paracoccaceae</taxon>
        <taxon>Rhabdonatronobacter</taxon>
    </lineage>
</organism>
<proteinExistence type="predicted"/>
<feature type="domain" description="Filamentous haemagglutinin FhaB/tRNA nuclease CdiA-like TPS" evidence="5">
    <location>
        <begin position="25"/>
        <end position="138"/>
    </location>
</feature>
<dbReference type="GO" id="GO:0005576">
    <property type="term" value="C:extracellular region"/>
    <property type="evidence" value="ECO:0007669"/>
    <property type="project" value="UniProtKB-SubCell"/>
</dbReference>